<dbReference type="Proteomes" id="UP001213972">
    <property type="component" value="Chromosome"/>
</dbReference>
<evidence type="ECO:0000313" key="2">
    <source>
        <dbReference type="Proteomes" id="UP001213972"/>
    </source>
</evidence>
<sequence>MTRVRAARTRWATAVVAVLLAVGGIGVAGAVQDTQAAWTDRTHVSAVATGGSWVAPTTYGCTAMNANGTEKNGGRCTVTSVTANEWGTAPDRQRGYTVTFNTNAGNGYVQFSISLVVSGVSSDFSWSNAGVLDNGQVTPNNGWTCAQLPTLTGKTPTNWGWGSSSQIYFQVTENRSSATVTCG</sequence>
<protein>
    <submittedName>
        <fullName evidence="1">Uncharacterized protein</fullName>
    </submittedName>
</protein>
<gene>
    <name evidence="1" type="ORF">P0Y48_02990</name>
</gene>
<dbReference type="AlphaFoldDB" id="A0AAJ6B3N5"/>
<evidence type="ECO:0000313" key="1">
    <source>
        <dbReference type="EMBL" id="WEK14193.1"/>
    </source>
</evidence>
<name>A0AAJ6B3N5_9MICO</name>
<proteinExistence type="predicted"/>
<reference evidence="1" key="1">
    <citation type="submission" date="2023-03" db="EMBL/GenBank/DDBJ databases">
        <title>Andean soil-derived lignocellulolytic bacterial consortium as a source of novel taxa and putative plastic-active enzymes.</title>
        <authorList>
            <person name="Diaz-Garcia L."/>
            <person name="Chuvochina M."/>
            <person name="Feuerriegel G."/>
            <person name="Bunk B."/>
            <person name="Sproer C."/>
            <person name="Streit W.R."/>
            <person name="Rodriguez L.M."/>
            <person name="Overmann J."/>
            <person name="Jimenez D.J."/>
        </authorList>
    </citation>
    <scope>NUCLEOTIDE SEQUENCE</scope>
    <source>
        <strain evidence="1">MAG 4610</strain>
    </source>
</reference>
<organism evidence="1 2">
    <name type="scientific">Candidatus Microbacterium phytovorans</name>
    <dbReference type="NCBI Taxonomy" id="3121374"/>
    <lineage>
        <taxon>Bacteria</taxon>
        <taxon>Bacillati</taxon>
        <taxon>Actinomycetota</taxon>
        <taxon>Actinomycetes</taxon>
        <taxon>Micrococcales</taxon>
        <taxon>Microbacteriaceae</taxon>
        <taxon>Microbacterium</taxon>
    </lineage>
</organism>
<accession>A0AAJ6B3N5</accession>
<dbReference type="EMBL" id="CP119321">
    <property type="protein sequence ID" value="WEK14193.1"/>
    <property type="molecule type" value="Genomic_DNA"/>
</dbReference>